<gene>
    <name evidence="2" type="ORF">Rhola_00010410</name>
</gene>
<dbReference type="Pfam" id="PF13625">
    <property type="entry name" value="Helicase_C_3"/>
    <property type="match status" value="1"/>
</dbReference>
<dbReference type="EMBL" id="CP007490">
    <property type="protein sequence ID" value="AIC47838.1"/>
    <property type="molecule type" value="Genomic_DNA"/>
</dbReference>
<sequence length="583" mass="64013">MSELLKVASALRRMSDESLANLITERMVNSSGLVDFFDLAEALTKPTSISAAIAGLPLSQAIELRSLAAGNKPNNKVAAELARQMLVSGEPEYKPFESTVEALAAFAKLEIICAVADGKDPAPAQEQIDRDCGIEIFESLQAITELIFDLEHRFVREVGKKNVGLPDIKRFATHLRKPNDYAKQIYELAHLLNLIMLANGRWQLSSKSQDWLAWNQSERFMHLARTWREILGDGSARELQSALDNSGEVISLEEKLSSTYPFADGSVSSKITKLASIAGLIGLAANGWMSSWAIKVLKCDYQGASKLAAGSLPQPQDKIICQADLTLIAPGPLQTEVEIMLRRFADTEQIGMASTYRLSALSISHGLETGLTIAEIRELLQRLSGNAIPQPIEYLLNEGELRFGRLKIIGGESNERTLLQSSDPVLLAEILNDSKLKPFALSQLEDGQLASRFEPEVLYFGLREVGFVAIRVDESGKVISPLSATRQALATEKTNSIAADILRLREQDAKLGDAPDDDDLQRQIQLAIKNKARAKFTVTSSNGEIEFLLEPIGIANGRLRAKDRKADIERTLPITSIIRVVLD</sequence>
<dbReference type="KEGG" id="rla:Rhola_00010410"/>
<dbReference type="InterPro" id="IPR032830">
    <property type="entry name" value="XPB/Ssl2_N"/>
</dbReference>
<organism evidence="2 3">
    <name type="scientific">Rhodoluna lacicola</name>
    <dbReference type="NCBI Taxonomy" id="529884"/>
    <lineage>
        <taxon>Bacteria</taxon>
        <taxon>Bacillati</taxon>
        <taxon>Actinomycetota</taxon>
        <taxon>Actinomycetes</taxon>
        <taxon>Micrococcales</taxon>
        <taxon>Microbacteriaceae</taxon>
        <taxon>Luna cluster</taxon>
        <taxon>Luna-1 subcluster</taxon>
        <taxon>Rhodoluna</taxon>
    </lineage>
</organism>
<proteinExistence type="predicted"/>
<dbReference type="Proteomes" id="UP000067708">
    <property type="component" value="Chromosome"/>
</dbReference>
<accession>A0A060JMM5</accession>
<dbReference type="HOGENOM" id="CLU_444669_0_0_11"/>
<dbReference type="STRING" id="529884.Rhola_00010410"/>
<protein>
    <recommendedName>
        <fullName evidence="1">Helicase XPB/Ssl2 N-terminal domain-containing protein</fullName>
    </recommendedName>
</protein>
<feature type="domain" description="Helicase XPB/Ssl2 N-terminal" evidence="1">
    <location>
        <begin position="319"/>
        <end position="444"/>
    </location>
</feature>
<keyword evidence="3" id="KW-1185">Reference proteome</keyword>
<evidence type="ECO:0000259" key="1">
    <source>
        <dbReference type="Pfam" id="PF13625"/>
    </source>
</evidence>
<reference evidence="2 3" key="1">
    <citation type="journal article" date="2014" name="Int. J. Syst. Evol. Microbiol.">
        <title>Rhodoluna lacicola gen. nov., sp. nov., a planktonic freshwater bacterium with stream-lined genome.</title>
        <authorList>
            <person name="Hahn M."/>
            <person name="Schmidt J."/>
            <person name="Taipale S.J."/>
            <person name="Doolittle W.F."/>
            <person name="Koll U."/>
        </authorList>
    </citation>
    <scope>NUCLEOTIDE SEQUENCE [LARGE SCALE GENOMIC DNA]</scope>
    <source>
        <strain evidence="2 3">MWH-Ta8</strain>
    </source>
</reference>
<name>A0A060JMM5_9MICO</name>
<dbReference type="eggNOG" id="COG2378">
    <property type="taxonomic scope" value="Bacteria"/>
</dbReference>
<evidence type="ECO:0000313" key="3">
    <source>
        <dbReference type="Proteomes" id="UP000067708"/>
    </source>
</evidence>
<evidence type="ECO:0000313" key="2">
    <source>
        <dbReference type="EMBL" id="AIC47838.1"/>
    </source>
</evidence>
<dbReference type="AlphaFoldDB" id="A0A060JMM5"/>